<organism evidence="3 4">
    <name type="scientific">Roseobacter litoralis (strain ATCC 49566 / DSM 6996 / JCM 21268 / NBRC 15278 / OCh 149)</name>
    <dbReference type="NCBI Taxonomy" id="391595"/>
    <lineage>
        <taxon>Bacteria</taxon>
        <taxon>Pseudomonadati</taxon>
        <taxon>Pseudomonadota</taxon>
        <taxon>Alphaproteobacteria</taxon>
        <taxon>Rhodobacterales</taxon>
        <taxon>Roseobacteraceae</taxon>
        <taxon>Roseobacter</taxon>
    </lineage>
</organism>
<evidence type="ECO:0000313" key="4">
    <source>
        <dbReference type="Proteomes" id="UP000001353"/>
    </source>
</evidence>
<feature type="domain" description="UspA" evidence="2">
    <location>
        <begin position="1"/>
        <end position="149"/>
    </location>
</feature>
<dbReference type="PRINTS" id="PR01438">
    <property type="entry name" value="UNVRSLSTRESS"/>
</dbReference>
<evidence type="ECO:0000256" key="1">
    <source>
        <dbReference type="ARBA" id="ARBA00008791"/>
    </source>
</evidence>
<accession>F7ZHK7</accession>
<dbReference type="KEGG" id="rli:RLO149_c003880"/>
<dbReference type="CDD" id="cd00293">
    <property type="entry name" value="USP-like"/>
    <property type="match status" value="1"/>
</dbReference>
<name>F7ZHK7_ROSLO</name>
<dbReference type="RefSeq" id="WP_013960361.1">
    <property type="nucleotide sequence ID" value="NC_015730.1"/>
</dbReference>
<dbReference type="InterPro" id="IPR006016">
    <property type="entry name" value="UspA"/>
</dbReference>
<dbReference type="OrthoDB" id="5186731at2"/>
<dbReference type="STRING" id="391595.RLO149_c003880"/>
<dbReference type="Gene3D" id="3.40.50.620">
    <property type="entry name" value="HUPs"/>
    <property type="match status" value="1"/>
</dbReference>
<dbReference type="InterPro" id="IPR014729">
    <property type="entry name" value="Rossmann-like_a/b/a_fold"/>
</dbReference>
<protein>
    <submittedName>
        <fullName evidence="3">UspA family protein</fullName>
    </submittedName>
</protein>
<sequence>MFSTICVGYDGSEPSDNAIRMACDLATKYDSSVHVVHTPHPETVAFAMGAVAGYHVATTMPSAEETAKSTAVMLEKAIETAKAAGHTGEIKTYVGEGDAAKALIEYANSVDSDLIVTGRRGLGNLSALVLGSTSQNVGHHASCAHLTVK</sequence>
<gene>
    <name evidence="3" type="ordered locus">RLO149_c003880</name>
</gene>
<reference evidence="3 4" key="1">
    <citation type="journal article" date="2011" name="BMC Genomics">
        <title>Comparative genome analysis and genome-guided physiological analysis of Roseobacter litoralis.</title>
        <authorList>
            <person name="Kalhoefer D."/>
            <person name="Thole S."/>
            <person name="Voget S."/>
            <person name="Lehmann R."/>
            <person name="Liesegang H."/>
            <person name="Wollher A."/>
            <person name="Daniel R."/>
            <person name="Simon M."/>
            <person name="Brinkhoff T."/>
        </authorList>
    </citation>
    <scope>NUCLEOTIDE SEQUENCE [LARGE SCALE GENOMIC DNA]</scope>
    <source>
        <strain evidence="4">ATCC 49566 / DSM 6996 / JCM 21268 / NBRC 15278 / OCh 149</strain>
    </source>
</reference>
<comment type="similarity">
    <text evidence="1">Belongs to the universal stress protein A family.</text>
</comment>
<evidence type="ECO:0000313" key="3">
    <source>
        <dbReference type="EMBL" id="AEI92418.1"/>
    </source>
</evidence>
<dbReference type="AlphaFoldDB" id="F7ZHK7"/>
<dbReference type="InterPro" id="IPR006015">
    <property type="entry name" value="Universal_stress_UspA"/>
</dbReference>
<dbReference type="PANTHER" id="PTHR46268">
    <property type="entry name" value="STRESS RESPONSE PROTEIN NHAX"/>
    <property type="match status" value="1"/>
</dbReference>
<proteinExistence type="inferred from homology"/>
<dbReference type="SUPFAM" id="SSF52402">
    <property type="entry name" value="Adenine nucleotide alpha hydrolases-like"/>
    <property type="match status" value="1"/>
</dbReference>
<keyword evidence="4" id="KW-1185">Reference proteome</keyword>
<dbReference type="Pfam" id="PF00582">
    <property type="entry name" value="Usp"/>
    <property type="match status" value="1"/>
</dbReference>
<dbReference type="eggNOG" id="COG0589">
    <property type="taxonomic scope" value="Bacteria"/>
</dbReference>
<dbReference type="PANTHER" id="PTHR46268:SF6">
    <property type="entry name" value="UNIVERSAL STRESS PROTEIN UP12"/>
    <property type="match status" value="1"/>
</dbReference>
<dbReference type="EMBL" id="CP002623">
    <property type="protein sequence ID" value="AEI92418.1"/>
    <property type="molecule type" value="Genomic_DNA"/>
</dbReference>
<dbReference type="Proteomes" id="UP000001353">
    <property type="component" value="Chromosome"/>
</dbReference>
<evidence type="ECO:0000259" key="2">
    <source>
        <dbReference type="Pfam" id="PF00582"/>
    </source>
</evidence>
<dbReference type="HOGENOM" id="CLU_049301_16_2_5"/>